<proteinExistence type="predicted"/>
<organism evidence="1 2">
    <name type="scientific">Kordiimonas lacus</name>
    <dbReference type="NCBI Taxonomy" id="637679"/>
    <lineage>
        <taxon>Bacteria</taxon>
        <taxon>Pseudomonadati</taxon>
        <taxon>Pseudomonadota</taxon>
        <taxon>Alphaproteobacteria</taxon>
        <taxon>Kordiimonadales</taxon>
        <taxon>Kordiimonadaceae</taxon>
        <taxon>Kordiimonas</taxon>
    </lineage>
</organism>
<dbReference type="EMBL" id="FNAK01000008">
    <property type="protein sequence ID" value="SDE63401.1"/>
    <property type="molecule type" value="Genomic_DNA"/>
</dbReference>
<gene>
    <name evidence="1" type="ORF">SAMN04488071_3461</name>
</gene>
<protein>
    <submittedName>
        <fullName evidence="1">Uncharacterized protein</fullName>
    </submittedName>
</protein>
<dbReference type="STRING" id="637679.GCA_001550055_00916"/>
<accession>A0A1G7EIB9</accession>
<evidence type="ECO:0000313" key="2">
    <source>
        <dbReference type="Proteomes" id="UP000183685"/>
    </source>
</evidence>
<evidence type="ECO:0000313" key="1">
    <source>
        <dbReference type="EMBL" id="SDE63401.1"/>
    </source>
</evidence>
<reference evidence="1 2" key="1">
    <citation type="submission" date="2016-10" db="EMBL/GenBank/DDBJ databases">
        <authorList>
            <person name="de Groot N.N."/>
        </authorList>
    </citation>
    <scope>NUCLEOTIDE SEQUENCE [LARGE SCALE GENOMIC DNA]</scope>
    <source>
        <strain evidence="1 2">CGMCC 1.9109</strain>
    </source>
</reference>
<dbReference type="Proteomes" id="UP000183685">
    <property type="component" value="Unassembled WGS sequence"/>
</dbReference>
<dbReference type="AlphaFoldDB" id="A0A1G7EIB9"/>
<keyword evidence="2" id="KW-1185">Reference proteome</keyword>
<dbReference type="OrthoDB" id="72030at2"/>
<dbReference type="RefSeq" id="WP_068309272.1">
    <property type="nucleotide sequence ID" value="NZ_FNAK01000008.1"/>
</dbReference>
<name>A0A1G7EIB9_9PROT</name>
<sequence length="133" mass="15219">MTDQDFMAAFEDTSLNANLFNHEAHIRMGWIYATRFPLADAIDRFARALKAYTRALGCVDKYHETITWFYMLLIAERQAETQATSFDVFLGANPDLVATPSILMRYYSQDTLASARARQHYILPDQGTRQEAA</sequence>